<dbReference type="Proteomes" id="UP001313282">
    <property type="component" value="Unassembled WGS sequence"/>
</dbReference>
<accession>A0AAN8MLX5</accession>
<evidence type="ECO:0000313" key="2">
    <source>
        <dbReference type="EMBL" id="KAK6329959.1"/>
    </source>
</evidence>
<feature type="region of interest" description="Disordered" evidence="1">
    <location>
        <begin position="118"/>
        <end position="141"/>
    </location>
</feature>
<dbReference type="EMBL" id="JAVHNR010000012">
    <property type="protein sequence ID" value="KAK6329959.1"/>
    <property type="molecule type" value="Genomic_DNA"/>
</dbReference>
<gene>
    <name evidence="2" type="ORF">TWF718_003386</name>
</gene>
<dbReference type="AlphaFoldDB" id="A0AAN8MLX5"/>
<evidence type="ECO:0000256" key="1">
    <source>
        <dbReference type="SAM" id="MobiDB-lite"/>
    </source>
</evidence>
<evidence type="ECO:0000313" key="3">
    <source>
        <dbReference type="Proteomes" id="UP001313282"/>
    </source>
</evidence>
<name>A0AAN8MLX5_9PEZI</name>
<organism evidence="2 3">
    <name type="scientific">Orbilia javanica</name>
    <dbReference type="NCBI Taxonomy" id="47235"/>
    <lineage>
        <taxon>Eukaryota</taxon>
        <taxon>Fungi</taxon>
        <taxon>Dikarya</taxon>
        <taxon>Ascomycota</taxon>
        <taxon>Pezizomycotina</taxon>
        <taxon>Orbiliomycetes</taxon>
        <taxon>Orbiliales</taxon>
        <taxon>Orbiliaceae</taxon>
        <taxon>Orbilia</taxon>
    </lineage>
</organism>
<keyword evidence="3" id="KW-1185">Reference proteome</keyword>
<reference evidence="2 3" key="1">
    <citation type="submission" date="2019-10" db="EMBL/GenBank/DDBJ databases">
        <authorList>
            <person name="Palmer J.M."/>
        </authorList>
    </citation>
    <scope>NUCLEOTIDE SEQUENCE [LARGE SCALE GENOMIC DNA]</scope>
    <source>
        <strain evidence="2 3">TWF718</strain>
    </source>
</reference>
<proteinExistence type="predicted"/>
<sequence length="141" mass="15444">MAGYNREILVIVVRPGVNMADYVPSTVTLPPSLVQEVGYRVKLGMSFRSISNHYEKRVSAKPGELCYIARHIGQEYVDLDEPLGDNGTILQQLDASTESTVRVYAYSSPPAANCGIAEPDSVEPDTALGKDEGWEPYLLNP</sequence>
<comment type="caution">
    <text evidence="2">The sequence shown here is derived from an EMBL/GenBank/DDBJ whole genome shotgun (WGS) entry which is preliminary data.</text>
</comment>
<protein>
    <submittedName>
        <fullName evidence="2">Uncharacterized protein</fullName>
    </submittedName>
</protein>